<reference evidence="2 3" key="1">
    <citation type="journal article" date="2009" name="Science">
        <title>Green evolution and dynamic adaptations revealed by genomes of the marine picoeukaryotes Micromonas.</title>
        <authorList>
            <person name="Worden A.Z."/>
            <person name="Lee J.H."/>
            <person name="Mock T."/>
            <person name="Rouze P."/>
            <person name="Simmons M.P."/>
            <person name="Aerts A.L."/>
            <person name="Allen A.E."/>
            <person name="Cuvelier M.L."/>
            <person name="Derelle E."/>
            <person name="Everett M.V."/>
            <person name="Foulon E."/>
            <person name="Grimwood J."/>
            <person name="Gundlach H."/>
            <person name="Henrissat B."/>
            <person name="Napoli C."/>
            <person name="McDonald S.M."/>
            <person name="Parker M.S."/>
            <person name="Rombauts S."/>
            <person name="Salamov A."/>
            <person name="Von Dassow P."/>
            <person name="Badger J.H."/>
            <person name="Coutinho P.M."/>
            <person name="Demir E."/>
            <person name="Dubchak I."/>
            <person name="Gentemann C."/>
            <person name="Eikrem W."/>
            <person name="Gready J.E."/>
            <person name="John U."/>
            <person name="Lanier W."/>
            <person name="Lindquist E.A."/>
            <person name="Lucas S."/>
            <person name="Mayer K.F."/>
            <person name="Moreau H."/>
            <person name="Not F."/>
            <person name="Otillar R."/>
            <person name="Panaud O."/>
            <person name="Pangilinan J."/>
            <person name="Paulsen I."/>
            <person name="Piegu B."/>
            <person name="Poliakov A."/>
            <person name="Robbens S."/>
            <person name="Schmutz J."/>
            <person name="Toulza E."/>
            <person name="Wyss T."/>
            <person name="Zelensky A."/>
            <person name="Zhou K."/>
            <person name="Armbrust E.V."/>
            <person name="Bhattacharya D."/>
            <person name="Goodenough U.W."/>
            <person name="Van de Peer Y."/>
            <person name="Grigoriev I.V."/>
        </authorList>
    </citation>
    <scope>NUCLEOTIDE SEQUENCE [LARGE SCALE GENOMIC DNA]</scope>
    <source>
        <strain evidence="2 3">CCMP1545</strain>
    </source>
</reference>
<name>C1MK81_MICPC</name>
<feature type="non-terminal residue" evidence="2">
    <location>
        <position position="207"/>
    </location>
</feature>
<dbReference type="InterPro" id="IPR012337">
    <property type="entry name" value="RNaseH-like_sf"/>
</dbReference>
<dbReference type="GO" id="GO:0004535">
    <property type="term" value="F:poly(A)-specific ribonuclease activity"/>
    <property type="evidence" value="ECO:0007669"/>
    <property type="project" value="TreeGrafter"/>
</dbReference>
<protein>
    <submittedName>
        <fullName evidence="2">Predicted protein</fullName>
    </submittedName>
</protein>
<dbReference type="STRING" id="564608.C1MK81"/>
<dbReference type="OMA" id="HYLRIDE"/>
<dbReference type="PANTHER" id="PTHR15728:SF0">
    <property type="entry name" value="PAN2-PAN3 DEADENYLATION COMPLEX CATALYTIC SUBUNIT PAN2"/>
    <property type="match status" value="1"/>
</dbReference>
<dbReference type="GeneID" id="9681674"/>
<evidence type="ECO:0000259" key="1">
    <source>
        <dbReference type="SMART" id="SM00479"/>
    </source>
</evidence>
<dbReference type="eggNOG" id="KOG1275">
    <property type="taxonomic scope" value="Eukaryota"/>
</dbReference>
<dbReference type="InterPro" id="IPR036397">
    <property type="entry name" value="RNaseH_sf"/>
</dbReference>
<dbReference type="EMBL" id="GG663736">
    <property type="protein sequence ID" value="EEH59714.1"/>
    <property type="molecule type" value="Genomic_DNA"/>
</dbReference>
<dbReference type="GO" id="GO:0031251">
    <property type="term" value="C:PAN complex"/>
    <property type="evidence" value="ECO:0007669"/>
    <property type="project" value="TreeGrafter"/>
</dbReference>
<accession>C1MK81</accession>
<dbReference type="InterPro" id="IPR050785">
    <property type="entry name" value="PAN2-PAN3_catalytic_subunit"/>
</dbReference>
<dbReference type="FunFam" id="3.30.420.10:FF:000175">
    <property type="entry name" value="RNA exonuclease 5"/>
    <property type="match status" value="1"/>
</dbReference>
<dbReference type="CDD" id="cd06143">
    <property type="entry name" value="PAN2_exo"/>
    <property type="match status" value="1"/>
</dbReference>
<dbReference type="Proteomes" id="UP000001876">
    <property type="component" value="Unassembled WGS sequence"/>
</dbReference>
<dbReference type="RefSeq" id="XP_003056338.1">
    <property type="nucleotide sequence ID" value="XM_003056292.1"/>
</dbReference>
<organism evidence="3">
    <name type="scientific">Micromonas pusilla (strain CCMP1545)</name>
    <name type="common">Picoplanktonic green alga</name>
    <dbReference type="NCBI Taxonomy" id="564608"/>
    <lineage>
        <taxon>Eukaryota</taxon>
        <taxon>Viridiplantae</taxon>
        <taxon>Chlorophyta</taxon>
        <taxon>Mamiellophyceae</taxon>
        <taxon>Mamiellales</taxon>
        <taxon>Mamiellaceae</taxon>
        <taxon>Micromonas</taxon>
    </lineage>
</organism>
<evidence type="ECO:0000313" key="3">
    <source>
        <dbReference type="Proteomes" id="UP000001876"/>
    </source>
</evidence>
<dbReference type="SUPFAM" id="SSF53098">
    <property type="entry name" value="Ribonuclease H-like"/>
    <property type="match status" value="1"/>
</dbReference>
<feature type="non-terminal residue" evidence="2">
    <location>
        <position position="1"/>
    </location>
</feature>
<keyword evidence="3" id="KW-1185">Reference proteome</keyword>
<sequence>PLIRTLLGIDAEFVALAPAVTSLDACGNEVVVQAARLGLARVSVVRGDAAIERRLVPIIDDYIRAVEPVHDYLTRFSGLIPGDLDPNTSGHHITKLKHAYLKLRYLVDVGCVFVGHGLKQDFKMINITVPPAQIVDTVELFHFKRQRKLSLRFLASVLLDLDIQATTHDSIEDARVAIRLYEKYLDLNEIPGAFQAKLLEIYRHGKQ</sequence>
<dbReference type="InterPro" id="IPR013520">
    <property type="entry name" value="Ribonucl_H"/>
</dbReference>
<evidence type="ECO:0000313" key="2">
    <source>
        <dbReference type="EMBL" id="EEH59714.1"/>
    </source>
</evidence>
<proteinExistence type="predicted"/>
<dbReference type="SMART" id="SM00479">
    <property type="entry name" value="EXOIII"/>
    <property type="match status" value="1"/>
</dbReference>
<dbReference type="AlphaFoldDB" id="C1MK81"/>
<dbReference type="Pfam" id="PF00929">
    <property type="entry name" value="RNase_T"/>
    <property type="match status" value="1"/>
</dbReference>
<dbReference type="KEGG" id="mpp:MICPUCDRAFT_6335"/>
<dbReference type="PANTHER" id="PTHR15728">
    <property type="entry name" value="DEADENYLATION COMPLEX CATALYTIC SUBUNIT PAN2"/>
    <property type="match status" value="1"/>
</dbReference>
<dbReference type="GO" id="GO:0000932">
    <property type="term" value="C:P-body"/>
    <property type="evidence" value="ECO:0007669"/>
    <property type="project" value="TreeGrafter"/>
</dbReference>
<gene>
    <name evidence="2" type="ORF">MICPUCDRAFT_6335</name>
</gene>
<dbReference type="GO" id="GO:0000289">
    <property type="term" value="P:nuclear-transcribed mRNA poly(A) tail shortening"/>
    <property type="evidence" value="ECO:0007669"/>
    <property type="project" value="TreeGrafter"/>
</dbReference>
<feature type="domain" description="Exonuclease" evidence="1">
    <location>
        <begin position="5"/>
        <end position="190"/>
    </location>
</feature>
<dbReference type="OrthoDB" id="16516at2759"/>
<dbReference type="GO" id="GO:0003676">
    <property type="term" value="F:nucleic acid binding"/>
    <property type="evidence" value="ECO:0007669"/>
    <property type="project" value="InterPro"/>
</dbReference>
<dbReference type="Gene3D" id="3.30.420.10">
    <property type="entry name" value="Ribonuclease H-like superfamily/Ribonuclease H"/>
    <property type="match status" value="1"/>
</dbReference>